<accession>A0A098S5Q7</accession>
<keyword evidence="2" id="KW-0805">Transcription regulation</keyword>
<keyword evidence="4" id="KW-0238">DNA-binding</keyword>
<dbReference type="SUPFAM" id="SSF88946">
    <property type="entry name" value="Sigma2 domain of RNA polymerase sigma factors"/>
    <property type="match status" value="1"/>
</dbReference>
<sequence>MPDQKQSKAIPTDEQLMQRIQQGQESAFNALYDRYSQRMYRYFYRMLGQSAEMAHDFIQELFLKIIEQPEAFDTGRRFSTWFYAVAGNLVKNEYRRKAKQPLQASLHDANHTPVSMAVLPDLDAEVRKTYIEKAVQSLRPHHRECFLLRYQEGLTVQEISEIMDCPPGTVKSRLHYSLKKLNELLSCVLGPNA</sequence>
<keyword evidence="3" id="KW-0731">Sigma factor</keyword>
<dbReference type="RefSeq" id="WP_044224711.1">
    <property type="nucleotide sequence ID" value="NZ_JBKAGJ010000025.1"/>
</dbReference>
<dbReference type="EMBL" id="JPOS01000077">
    <property type="protein sequence ID" value="KGE86562.1"/>
    <property type="molecule type" value="Genomic_DNA"/>
</dbReference>
<dbReference type="NCBIfam" id="TIGR02937">
    <property type="entry name" value="sigma70-ECF"/>
    <property type="match status" value="1"/>
</dbReference>
<dbReference type="GO" id="GO:0006352">
    <property type="term" value="P:DNA-templated transcription initiation"/>
    <property type="evidence" value="ECO:0007669"/>
    <property type="project" value="InterPro"/>
</dbReference>
<dbReference type="STRING" id="1524460.IX84_20635"/>
<gene>
    <name evidence="8" type="ORF">IX84_20635</name>
</gene>
<evidence type="ECO:0000313" key="9">
    <source>
        <dbReference type="Proteomes" id="UP000029736"/>
    </source>
</evidence>
<dbReference type="InterPro" id="IPR013324">
    <property type="entry name" value="RNA_pol_sigma_r3/r4-like"/>
</dbReference>
<dbReference type="GO" id="GO:0016987">
    <property type="term" value="F:sigma factor activity"/>
    <property type="evidence" value="ECO:0007669"/>
    <property type="project" value="UniProtKB-KW"/>
</dbReference>
<keyword evidence="9" id="KW-1185">Reference proteome</keyword>
<evidence type="ECO:0000256" key="5">
    <source>
        <dbReference type="ARBA" id="ARBA00023163"/>
    </source>
</evidence>
<name>A0A098S5Q7_9BACT</name>
<evidence type="ECO:0000256" key="2">
    <source>
        <dbReference type="ARBA" id="ARBA00023015"/>
    </source>
</evidence>
<comment type="similarity">
    <text evidence="1">Belongs to the sigma-70 factor family. ECF subfamily.</text>
</comment>
<dbReference type="PANTHER" id="PTHR43133">
    <property type="entry name" value="RNA POLYMERASE ECF-TYPE SIGMA FACTO"/>
    <property type="match status" value="1"/>
</dbReference>
<dbReference type="CDD" id="cd06171">
    <property type="entry name" value="Sigma70_r4"/>
    <property type="match status" value="1"/>
</dbReference>
<dbReference type="Pfam" id="PF08281">
    <property type="entry name" value="Sigma70_r4_2"/>
    <property type="match status" value="1"/>
</dbReference>
<dbReference type="Gene3D" id="1.10.1740.10">
    <property type="match status" value="1"/>
</dbReference>
<feature type="domain" description="RNA polymerase sigma-70 region 2" evidence="6">
    <location>
        <begin position="31"/>
        <end position="99"/>
    </location>
</feature>
<dbReference type="Proteomes" id="UP000029736">
    <property type="component" value="Unassembled WGS sequence"/>
</dbReference>
<dbReference type="SUPFAM" id="SSF88659">
    <property type="entry name" value="Sigma3 and sigma4 domains of RNA polymerase sigma factors"/>
    <property type="match status" value="1"/>
</dbReference>
<evidence type="ECO:0000259" key="7">
    <source>
        <dbReference type="Pfam" id="PF08281"/>
    </source>
</evidence>
<dbReference type="InterPro" id="IPR013325">
    <property type="entry name" value="RNA_pol_sigma_r2"/>
</dbReference>
<dbReference type="Pfam" id="PF04542">
    <property type="entry name" value="Sigma70_r2"/>
    <property type="match status" value="1"/>
</dbReference>
<evidence type="ECO:0000313" key="8">
    <source>
        <dbReference type="EMBL" id="KGE86562.1"/>
    </source>
</evidence>
<dbReference type="InterPro" id="IPR007627">
    <property type="entry name" value="RNA_pol_sigma70_r2"/>
</dbReference>
<protein>
    <submittedName>
        <fullName evidence="8">Uncharacterized protein</fullName>
    </submittedName>
</protein>
<evidence type="ECO:0000259" key="6">
    <source>
        <dbReference type="Pfam" id="PF04542"/>
    </source>
</evidence>
<dbReference type="Gene3D" id="1.10.10.10">
    <property type="entry name" value="Winged helix-like DNA-binding domain superfamily/Winged helix DNA-binding domain"/>
    <property type="match status" value="1"/>
</dbReference>
<feature type="domain" description="RNA polymerase sigma factor 70 region 4 type 2" evidence="7">
    <location>
        <begin position="130"/>
        <end position="181"/>
    </location>
</feature>
<proteinExistence type="inferred from homology"/>
<dbReference type="PANTHER" id="PTHR43133:SF8">
    <property type="entry name" value="RNA POLYMERASE SIGMA FACTOR HI_1459-RELATED"/>
    <property type="match status" value="1"/>
</dbReference>
<dbReference type="OrthoDB" id="1027298at2"/>
<dbReference type="InterPro" id="IPR013249">
    <property type="entry name" value="RNA_pol_sigma70_r4_t2"/>
</dbReference>
<evidence type="ECO:0000256" key="4">
    <source>
        <dbReference type="ARBA" id="ARBA00023125"/>
    </source>
</evidence>
<evidence type="ECO:0000256" key="3">
    <source>
        <dbReference type="ARBA" id="ARBA00023082"/>
    </source>
</evidence>
<dbReference type="InterPro" id="IPR036388">
    <property type="entry name" value="WH-like_DNA-bd_sf"/>
</dbReference>
<comment type="caution">
    <text evidence="8">The sequence shown here is derived from an EMBL/GenBank/DDBJ whole genome shotgun (WGS) entry which is preliminary data.</text>
</comment>
<evidence type="ECO:0000256" key="1">
    <source>
        <dbReference type="ARBA" id="ARBA00010641"/>
    </source>
</evidence>
<dbReference type="InterPro" id="IPR039425">
    <property type="entry name" value="RNA_pol_sigma-70-like"/>
</dbReference>
<dbReference type="InterPro" id="IPR014284">
    <property type="entry name" value="RNA_pol_sigma-70_dom"/>
</dbReference>
<dbReference type="GO" id="GO:0003677">
    <property type="term" value="F:DNA binding"/>
    <property type="evidence" value="ECO:0007669"/>
    <property type="project" value="UniProtKB-KW"/>
</dbReference>
<reference evidence="8 9" key="1">
    <citation type="journal article" date="2014" name="Int. J. Syst. Evol. Microbiol.">
        <title>Phaeodactylibacter xiamenensis gen. nov., sp. nov., a member of the family Saprospiraceae isolated from the marine alga Phaeodactylum tricornutum.</title>
        <authorList>
            <person name="Chen Z.Jr."/>
            <person name="Lei X."/>
            <person name="Lai Q."/>
            <person name="Li Y."/>
            <person name="Zhang B."/>
            <person name="Zhang J."/>
            <person name="Zhang H."/>
            <person name="Yang L."/>
            <person name="Zheng W."/>
            <person name="Tian Y."/>
            <person name="Yu Z."/>
            <person name="Xu H.Jr."/>
            <person name="Zheng T."/>
        </authorList>
    </citation>
    <scope>NUCLEOTIDE SEQUENCE [LARGE SCALE GENOMIC DNA]</scope>
    <source>
        <strain evidence="8 9">KD52</strain>
    </source>
</reference>
<dbReference type="AlphaFoldDB" id="A0A098S5Q7"/>
<organism evidence="8 9">
    <name type="scientific">Phaeodactylibacter xiamenensis</name>
    <dbReference type="NCBI Taxonomy" id="1524460"/>
    <lineage>
        <taxon>Bacteria</taxon>
        <taxon>Pseudomonadati</taxon>
        <taxon>Bacteroidota</taxon>
        <taxon>Saprospiria</taxon>
        <taxon>Saprospirales</taxon>
        <taxon>Haliscomenobacteraceae</taxon>
        <taxon>Phaeodactylibacter</taxon>
    </lineage>
</organism>
<keyword evidence="5" id="KW-0804">Transcription</keyword>